<dbReference type="SUPFAM" id="SSF109854">
    <property type="entry name" value="DinB/YfiT-like putative metalloenzymes"/>
    <property type="match status" value="1"/>
</dbReference>
<sequence>MTEYRQLYFTAAETAMSLVSDPAVVASWDKPSALHDFSVAGLAGHIVHQFVRVGDALAAGEAGEPIPVVEHFARSAWVQAGVDDESNVSVRRGGEAAGAAGHAALLERAQGLLDQQRAALPGEPADRVVLLPWAGWSLLLDDFLLTRLMELVVHADDLASSVGVPTPEFPAAVTEPVVDLLAKLSVHRHGPTAVVRALSRTERAPAAISAF</sequence>
<dbReference type="Proteomes" id="UP000198683">
    <property type="component" value="Unassembled WGS sequence"/>
</dbReference>
<dbReference type="RefSeq" id="WP_090770266.1">
    <property type="nucleotide sequence ID" value="NZ_FNFB01000020.1"/>
</dbReference>
<feature type="domain" description="Mycothiol-dependent maleylpyruvate isomerase metal-binding" evidence="1">
    <location>
        <begin position="17"/>
        <end position="159"/>
    </location>
</feature>
<dbReference type="InterPro" id="IPR034660">
    <property type="entry name" value="DinB/YfiT-like"/>
</dbReference>
<keyword evidence="2" id="KW-0413">Isomerase</keyword>
<keyword evidence="2" id="KW-0670">Pyruvate</keyword>
<dbReference type="InterPro" id="IPR024344">
    <property type="entry name" value="MDMPI_metal-binding"/>
</dbReference>
<accession>A0A1G9JES2</accession>
<protein>
    <submittedName>
        <fullName evidence="2">Mycothiol maleylpyruvate isomerase N-terminal domain-containing protein</fullName>
    </submittedName>
</protein>
<proteinExistence type="predicted"/>
<gene>
    <name evidence="2" type="ORF">SAMN05421874_12033</name>
</gene>
<reference evidence="2 3" key="1">
    <citation type="submission" date="2016-10" db="EMBL/GenBank/DDBJ databases">
        <authorList>
            <person name="de Groot N.N."/>
        </authorList>
    </citation>
    <scope>NUCLEOTIDE SEQUENCE [LARGE SCALE GENOMIC DNA]</scope>
    <source>
        <strain evidence="2 3">CGMCC 4.5681</strain>
    </source>
</reference>
<evidence type="ECO:0000259" key="1">
    <source>
        <dbReference type="Pfam" id="PF11716"/>
    </source>
</evidence>
<dbReference type="Gene3D" id="1.20.120.450">
    <property type="entry name" value="dinb family like domain"/>
    <property type="match status" value="1"/>
</dbReference>
<dbReference type="GO" id="GO:0016853">
    <property type="term" value="F:isomerase activity"/>
    <property type="evidence" value="ECO:0007669"/>
    <property type="project" value="UniProtKB-KW"/>
</dbReference>
<dbReference type="EMBL" id="FNFB01000020">
    <property type="protein sequence ID" value="SDL36107.1"/>
    <property type="molecule type" value="Genomic_DNA"/>
</dbReference>
<dbReference type="GO" id="GO:0046872">
    <property type="term" value="F:metal ion binding"/>
    <property type="evidence" value="ECO:0007669"/>
    <property type="project" value="InterPro"/>
</dbReference>
<evidence type="ECO:0000313" key="2">
    <source>
        <dbReference type="EMBL" id="SDL36107.1"/>
    </source>
</evidence>
<organism evidence="2 3">
    <name type="scientific">Nonomuraea maritima</name>
    <dbReference type="NCBI Taxonomy" id="683260"/>
    <lineage>
        <taxon>Bacteria</taxon>
        <taxon>Bacillati</taxon>
        <taxon>Actinomycetota</taxon>
        <taxon>Actinomycetes</taxon>
        <taxon>Streptosporangiales</taxon>
        <taxon>Streptosporangiaceae</taxon>
        <taxon>Nonomuraea</taxon>
    </lineage>
</organism>
<dbReference type="OrthoDB" id="3213216at2"/>
<dbReference type="Pfam" id="PF11716">
    <property type="entry name" value="MDMPI_N"/>
    <property type="match status" value="1"/>
</dbReference>
<evidence type="ECO:0000313" key="3">
    <source>
        <dbReference type="Proteomes" id="UP000198683"/>
    </source>
</evidence>
<name>A0A1G9JES2_9ACTN</name>
<dbReference type="STRING" id="683260.SAMN05421874_12033"/>
<keyword evidence="3" id="KW-1185">Reference proteome</keyword>
<dbReference type="AlphaFoldDB" id="A0A1G9JES2"/>